<dbReference type="Pfam" id="PF06886">
    <property type="entry name" value="TPX2"/>
    <property type="match status" value="1"/>
</dbReference>
<comment type="caution">
    <text evidence="7">The sequence shown here is derived from an EMBL/GenBank/DDBJ whole genome shotgun (WGS) entry which is preliminary data.</text>
</comment>
<keyword evidence="5" id="KW-0206">Cytoskeleton</keyword>
<dbReference type="InterPro" id="IPR027329">
    <property type="entry name" value="TPX2_C"/>
</dbReference>
<evidence type="ECO:0000256" key="1">
    <source>
        <dbReference type="ARBA" id="ARBA00004245"/>
    </source>
</evidence>
<dbReference type="GO" id="GO:0030295">
    <property type="term" value="F:protein kinase activator activity"/>
    <property type="evidence" value="ECO:0007669"/>
    <property type="project" value="TreeGrafter"/>
</dbReference>
<evidence type="ECO:0000313" key="8">
    <source>
        <dbReference type="Proteomes" id="UP000238479"/>
    </source>
</evidence>
<evidence type="ECO:0000313" key="7">
    <source>
        <dbReference type="EMBL" id="PRQ49298.1"/>
    </source>
</evidence>
<evidence type="ECO:0000256" key="4">
    <source>
        <dbReference type="ARBA" id="ARBA00022701"/>
    </source>
</evidence>
<dbReference type="Proteomes" id="UP000238479">
    <property type="component" value="Chromosome 2"/>
</dbReference>
<dbReference type="AlphaFoldDB" id="A0A2P6RS88"/>
<evidence type="ECO:0000256" key="2">
    <source>
        <dbReference type="ARBA" id="ARBA00005885"/>
    </source>
</evidence>
<dbReference type="PANTHER" id="PTHR14326">
    <property type="entry name" value="TARGETING PROTEIN FOR XKLP2"/>
    <property type="match status" value="1"/>
</dbReference>
<keyword evidence="8" id="KW-1185">Reference proteome</keyword>
<gene>
    <name evidence="7" type="ORF">RchiOBHm_Chr2g0120361</name>
</gene>
<keyword evidence="4" id="KW-0493">Microtubule</keyword>
<dbReference type="GO" id="GO:0005819">
    <property type="term" value="C:spindle"/>
    <property type="evidence" value="ECO:0007669"/>
    <property type="project" value="InterPro"/>
</dbReference>
<dbReference type="STRING" id="74649.A0A2P6RS88"/>
<dbReference type="OMA" id="NIWAVHI"/>
<accession>A0A2P6RS88</accession>
<dbReference type="EMBL" id="PDCK01000040">
    <property type="protein sequence ID" value="PRQ49298.1"/>
    <property type="molecule type" value="Genomic_DNA"/>
</dbReference>
<dbReference type="GO" id="GO:0005880">
    <property type="term" value="C:nuclear microtubule"/>
    <property type="evidence" value="ECO:0007669"/>
    <property type="project" value="TreeGrafter"/>
</dbReference>
<keyword evidence="3" id="KW-0963">Cytoplasm</keyword>
<proteinExistence type="inferred from homology"/>
<comment type="similarity">
    <text evidence="2">Belongs to the TPX2 family.</text>
</comment>
<organism evidence="7 8">
    <name type="scientific">Rosa chinensis</name>
    <name type="common">China rose</name>
    <dbReference type="NCBI Taxonomy" id="74649"/>
    <lineage>
        <taxon>Eukaryota</taxon>
        <taxon>Viridiplantae</taxon>
        <taxon>Streptophyta</taxon>
        <taxon>Embryophyta</taxon>
        <taxon>Tracheophyta</taxon>
        <taxon>Spermatophyta</taxon>
        <taxon>Magnoliopsida</taxon>
        <taxon>eudicotyledons</taxon>
        <taxon>Gunneridae</taxon>
        <taxon>Pentapetalae</taxon>
        <taxon>rosids</taxon>
        <taxon>fabids</taxon>
        <taxon>Rosales</taxon>
        <taxon>Rosaceae</taxon>
        <taxon>Rosoideae</taxon>
        <taxon>Rosoideae incertae sedis</taxon>
        <taxon>Rosa</taxon>
    </lineage>
</organism>
<dbReference type="PANTHER" id="PTHR14326:SF44">
    <property type="entry name" value="TARGETING PROTEIN FOR XKLP2"/>
    <property type="match status" value="1"/>
</dbReference>
<dbReference type="Gramene" id="PRQ49298">
    <property type="protein sequence ID" value="PRQ49298"/>
    <property type="gene ID" value="RchiOBHm_Chr2g0120361"/>
</dbReference>
<comment type="subcellular location">
    <subcellularLocation>
        <location evidence="1">Cytoplasm</location>
        <location evidence="1">Cytoskeleton</location>
    </subcellularLocation>
</comment>
<reference evidence="7 8" key="1">
    <citation type="journal article" date="2018" name="Nat. Genet.">
        <title>The Rosa genome provides new insights in the design of modern roses.</title>
        <authorList>
            <person name="Bendahmane M."/>
        </authorList>
    </citation>
    <scope>NUCLEOTIDE SEQUENCE [LARGE SCALE GENOMIC DNA]</scope>
    <source>
        <strain evidence="8">cv. Old Blush</strain>
    </source>
</reference>
<protein>
    <recommendedName>
        <fullName evidence="6">TPX2 C-terminal domain-containing protein</fullName>
    </recommendedName>
</protein>
<evidence type="ECO:0000256" key="3">
    <source>
        <dbReference type="ARBA" id="ARBA00022490"/>
    </source>
</evidence>
<evidence type="ECO:0000256" key="5">
    <source>
        <dbReference type="ARBA" id="ARBA00023212"/>
    </source>
</evidence>
<dbReference type="GO" id="GO:0060236">
    <property type="term" value="P:regulation of mitotic spindle organization"/>
    <property type="evidence" value="ECO:0007669"/>
    <property type="project" value="InterPro"/>
</dbReference>
<name>A0A2P6RS88_ROSCH</name>
<feature type="domain" description="TPX2 C-terminal" evidence="6">
    <location>
        <begin position="32"/>
        <end position="95"/>
    </location>
</feature>
<evidence type="ECO:0000259" key="6">
    <source>
        <dbReference type="Pfam" id="PF06886"/>
    </source>
</evidence>
<dbReference type="GO" id="GO:0008017">
    <property type="term" value="F:microtubule binding"/>
    <property type="evidence" value="ECO:0007669"/>
    <property type="project" value="TreeGrafter"/>
</dbReference>
<dbReference type="InterPro" id="IPR009675">
    <property type="entry name" value="TPX2_fam"/>
</dbReference>
<sequence>MRGPNSSSRESSPLTQVQEFILNVNIWAVHIAEFDHKVKEKEIMYKRYSHIEESEAARMLEEKKALKQLRRTLVPHARPISNFEHPFCPQLEAMKLQEAKKAKSPNLRVLQRQERRRMTVKSATSMR</sequence>
<dbReference type="GO" id="GO:0090307">
    <property type="term" value="P:mitotic spindle assembly"/>
    <property type="evidence" value="ECO:0007669"/>
    <property type="project" value="TreeGrafter"/>
</dbReference>